<dbReference type="InterPro" id="IPR000281">
    <property type="entry name" value="HTH_RpiR"/>
</dbReference>
<proteinExistence type="predicted"/>
<accession>A0ABT1X6T0</accession>
<keyword evidence="3" id="KW-0804">Transcription</keyword>
<evidence type="ECO:0000256" key="3">
    <source>
        <dbReference type="ARBA" id="ARBA00023163"/>
    </source>
</evidence>
<evidence type="ECO:0000259" key="4">
    <source>
        <dbReference type="PROSITE" id="PS51071"/>
    </source>
</evidence>
<keyword evidence="1" id="KW-0805">Transcription regulation</keyword>
<dbReference type="InterPro" id="IPR009057">
    <property type="entry name" value="Homeodomain-like_sf"/>
</dbReference>
<feature type="domain" description="HTH rpiR-type" evidence="4">
    <location>
        <begin position="1"/>
        <end position="75"/>
    </location>
</feature>
<dbReference type="Pfam" id="PF01380">
    <property type="entry name" value="SIS"/>
    <property type="match status" value="1"/>
</dbReference>
<dbReference type="Gene3D" id="1.10.10.10">
    <property type="entry name" value="Winged helix-like DNA-binding domain superfamily/Winged helix DNA-binding domain"/>
    <property type="match status" value="1"/>
</dbReference>
<gene>
    <name evidence="6" type="ORF">NRP21_17295</name>
</gene>
<evidence type="ECO:0000313" key="6">
    <source>
        <dbReference type="EMBL" id="MCR0983813.1"/>
    </source>
</evidence>
<evidence type="ECO:0000313" key="7">
    <source>
        <dbReference type="Proteomes" id="UP001524642"/>
    </source>
</evidence>
<name>A0ABT1X6T0_9PROT</name>
<keyword evidence="2" id="KW-0238">DNA-binding</keyword>
<dbReference type="RefSeq" id="WP_257717478.1">
    <property type="nucleotide sequence ID" value="NZ_JANJOU010000016.1"/>
</dbReference>
<dbReference type="PANTHER" id="PTHR30514:SF1">
    <property type="entry name" value="HTH-TYPE TRANSCRIPTIONAL REGULATOR HEXR-RELATED"/>
    <property type="match status" value="1"/>
</dbReference>
<dbReference type="Gene3D" id="3.40.50.10490">
    <property type="entry name" value="Glucose-6-phosphate isomerase like protein, domain 1"/>
    <property type="match status" value="1"/>
</dbReference>
<protein>
    <submittedName>
        <fullName evidence="6">SIS domain-containing protein</fullName>
    </submittedName>
</protein>
<dbReference type="PROSITE" id="PS51464">
    <property type="entry name" value="SIS"/>
    <property type="match status" value="1"/>
</dbReference>
<dbReference type="InterPro" id="IPR035472">
    <property type="entry name" value="RpiR-like_SIS"/>
</dbReference>
<dbReference type="SUPFAM" id="SSF53697">
    <property type="entry name" value="SIS domain"/>
    <property type="match status" value="1"/>
</dbReference>
<evidence type="ECO:0000256" key="2">
    <source>
        <dbReference type="ARBA" id="ARBA00023125"/>
    </source>
</evidence>
<dbReference type="InterPro" id="IPR001347">
    <property type="entry name" value="SIS_dom"/>
</dbReference>
<sequence length="275" mass="29104">MQEQISSAMGELSPAERKVAQLVIADPDAAMTGTLAHVARRAGVSEPTVVRFCRSLGLEGFGDLRMALARTDQRPRMHRRVEANTPVSEVAGAVLGTAIAALENLQKTLDPTVIERAAPALVRASRVEIWGFGASAAVAQDLAHKLFRVCRGVVARSDPHMQAMAAATLDGDAVALCISHTGRSRELVEAAQLARQAGATVLSVTRPGSPLAEVSTLLVPVEVEEDTELHTPMVSRLAHLVMGDALAVAVALLSPPAADERLARMKAALKPRRTE</sequence>
<organism evidence="6 7">
    <name type="scientific">Roseomonas populi</name>
    <dbReference type="NCBI Taxonomy" id="3121582"/>
    <lineage>
        <taxon>Bacteria</taxon>
        <taxon>Pseudomonadati</taxon>
        <taxon>Pseudomonadota</taxon>
        <taxon>Alphaproteobacteria</taxon>
        <taxon>Acetobacterales</taxon>
        <taxon>Roseomonadaceae</taxon>
        <taxon>Roseomonas</taxon>
    </lineage>
</organism>
<dbReference type="EMBL" id="JANJOU010000016">
    <property type="protein sequence ID" value="MCR0983813.1"/>
    <property type="molecule type" value="Genomic_DNA"/>
</dbReference>
<comment type="caution">
    <text evidence="6">The sequence shown here is derived from an EMBL/GenBank/DDBJ whole genome shotgun (WGS) entry which is preliminary data.</text>
</comment>
<feature type="domain" description="SIS" evidence="5">
    <location>
        <begin position="117"/>
        <end position="256"/>
    </location>
</feature>
<dbReference type="SUPFAM" id="SSF46689">
    <property type="entry name" value="Homeodomain-like"/>
    <property type="match status" value="1"/>
</dbReference>
<dbReference type="Pfam" id="PF01418">
    <property type="entry name" value="HTH_6"/>
    <property type="match status" value="1"/>
</dbReference>
<reference evidence="6 7" key="1">
    <citation type="submission" date="2022-06" db="EMBL/GenBank/DDBJ databases">
        <title>Roseomonas CN29.</title>
        <authorList>
            <person name="Cheng Y."/>
            <person name="He X."/>
        </authorList>
    </citation>
    <scope>NUCLEOTIDE SEQUENCE [LARGE SCALE GENOMIC DNA]</scope>
    <source>
        <strain evidence="6 7">CN29</strain>
    </source>
</reference>
<dbReference type="InterPro" id="IPR036388">
    <property type="entry name" value="WH-like_DNA-bd_sf"/>
</dbReference>
<dbReference type="CDD" id="cd05013">
    <property type="entry name" value="SIS_RpiR"/>
    <property type="match status" value="1"/>
</dbReference>
<dbReference type="InterPro" id="IPR047640">
    <property type="entry name" value="RpiR-like"/>
</dbReference>
<evidence type="ECO:0000259" key="5">
    <source>
        <dbReference type="PROSITE" id="PS51464"/>
    </source>
</evidence>
<keyword evidence="7" id="KW-1185">Reference proteome</keyword>
<dbReference type="PANTHER" id="PTHR30514">
    <property type="entry name" value="GLUCOKINASE"/>
    <property type="match status" value="1"/>
</dbReference>
<dbReference type="InterPro" id="IPR046348">
    <property type="entry name" value="SIS_dom_sf"/>
</dbReference>
<dbReference type="Proteomes" id="UP001524642">
    <property type="component" value="Unassembled WGS sequence"/>
</dbReference>
<dbReference type="PROSITE" id="PS51071">
    <property type="entry name" value="HTH_RPIR"/>
    <property type="match status" value="1"/>
</dbReference>
<evidence type="ECO:0000256" key="1">
    <source>
        <dbReference type="ARBA" id="ARBA00023015"/>
    </source>
</evidence>